<dbReference type="Pfam" id="PF01850">
    <property type="entry name" value="PIN"/>
    <property type="match status" value="1"/>
</dbReference>
<dbReference type="EMBL" id="WMEO01000027">
    <property type="protein sequence ID" value="MYL17682.1"/>
    <property type="molecule type" value="Genomic_DNA"/>
</dbReference>
<evidence type="ECO:0000313" key="4">
    <source>
        <dbReference type="Proteomes" id="UP000452321"/>
    </source>
</evidence>
<dbReference type="InterPro" id="IPR002716">
    <property type="entry name" value="PIN_dom"/>
</dbReference>
<dbReference type="Proteomes" id="UP000452321">
    <property type="component" value="Unassembled WGS sequence"/>
</dbReference>
<sequence>MSVFVDTGVFYAHHDTDASRHAVGTDALNTVLSSAEYGHVMTSDYVYDETVTLTQMRTGDVDAGLEVGRRIRGAGYPSAVELLHSSPSLFDRAVSVHQTYADHDLSFTDAMTVAMVEYHEIDGVLSFDDDFDGIVSRLVPETLTFTGDGT</sequence>
<dbReference type="InterPro" id="IPR039018">
    <property type="entry name" value="VapC20-like"/>
</dbReference>
<dbReference type="GO" id="GO:0004521">
    <property type="term" value="F:RNA endonuclease activity"/>
    <property type="evidence" value="ECO:0007669"/>
    <property type="project" value="InterPro"/>
</dbReference>
<dbReference type="GO" id="GO:0016075">
    <property type="term" value="P:rRNA catabolic process"/>
    <property type="evidence" value="ECO:0007669"/>
    <property type="project" value="TreeGrafter"/>
</dbReference>
<proteinExistence type="predicted"/>
<dbReference type="AlphaFoldDB" id="A0A6B1IND4"/>
<evidence type="ECO:0000313" key="5">
    <source>
        <dbReference type="Proteomes" id="UP000460194"/>
    </source>
</evidence>
<organism evidence="3 4">
    <name type="scientific">Halorubrum distributum</name>
    <dbReference type="NCBI Taxonomy" id="29283"/>
    <lineage>
        <taxon>Archaea</taxon>
        <taxon>Methanobacteriati</taxon>
        <taxon>Methanobacteriota</taxon>
        <taxon>Stenosarchaea group</taxon>
        <taxon>Halobacteria</taxon>
        <taxon>Halobacteriales</taxon>
        <taxon>Haloferacaceae</taxon>
        <taxon>Halorubrum</taxon>
        <taxon>Halorubrum distributum group</taxon>
    </lineage>
</organism>
<name>A0A6B1IND4_9EURY</name>
<comment type="caution">
    <text evidence="3">The sequence shown here is derived from an EMBL/GenBank/DDBJ whole genome shotgun (WGS) entry which is preliminary data.</text>
</comment>
<dbReference type="EMBL" id="WMFC01000021">
    <property type="protein sequence ID" value="MYL68780.1"/>
    <property type="molecule type" value="Genomic_DNA"/>
</dbReference>
<dbReference type="CDD" id="cd09854">
    <property type="entry name" value="PIN_VapC-like"/>
    <property type="match status" value="1"/>
</dbReference>
<feature type="domain" description="PIN" evidence="1">
    <location>
        <begin position="3"/>
        <end position="132"/>
    </location>
</feature>
<accession>A0A6B1IND4</accession>
<reference evidence="4 5" key="1">
    <citation type="submission" date="2019-11" db="EMBL/GenBank/DDBJ databases">
        <title>Genome sequences of 17 halophilic strains isolated from different environments.</title>
        <authorList>
            <person name="Furrow R.E."/>
        </authorList>
    </citation>
    <scope>NUCLEOTIDE SEQUENCE [LARGE SCALE GENOMIC DNA]</scope>
    <source>
        <strain evidence="3 4">22502_06_Cabo</strain>
        <strain evidence="2 5">22517_05_Cabo</strain>
    </source>
</reference>
<gene>
    <name evidence="3" type="ORF">GLW30_13705</name>
    <name evidence="2" type="ORF">GLW36_13650</name>
</gene>
<dbReference type="Gene3D" id="3.40.50.1010">
    <property type="entry name" value="5'-nuclease"/>
    <property type="match status" value="1"/>
</dbReference>
<evidence type="ECO:0000259" key="1">
    <source>
        <dbReference type="Pfam" id="PF01850"/>
    </source>
</evidence>
<dbReference type="RefSeq" id="WP_159359012.1">
    <property type="nucleotide sequence ID" value="NZ_WMEO01000027.1"/>
</dbReference>
<dbReference type="InterPro" id="IPR029060">
    <property type="entry name" value="PIN-like_dom_sf"/>
</dbReference>
<dbReference type="PANTHER" id="PTHR42188">
    <property type="entry name" value="23S RRNA-SPECIFIC ENDONUCLEASE VAPC20"/>
    <property type="match status" value="1"/>
</dbReference>
<dbReference type="Proteomes" id="UP000460194">
    <property type="component" value="Unassembled WGS sequence"/>
</dbReference>
<evidence type="ECO:0000313" key="2">
    <source>
        <dbReference type="EMBL" id="MYL17682.1"/>
    </source>
</evidence>
<protein>
    <submittedName>
        <fullName evidence="3">PIN domain-containing protein</fullName>
    </submittedName>
</protein>
<evidence type="ECO:0000313" key="3">
    <source>
        <dbReference type="EMBL" id="MYL68780.1"/>
    </source>
</evidence>
<dbReference type="SUPFAM" id="SSF88723">
    <property type="entry name" value="PIN domain-like"/>
    <property type="match status" value="1"/>
</dbReference>
<dbReference type="PANTHER" id="PTHR42188:SF1">
    <property type="entry name" value="23S RRNA-SPECIFIC ENDONUCLEASE VAPC20"/>
    <property type="match status" value="1"/>
</dbReference>